<evidence type="ECO:0000259" key="6">
    <source>
        <dbReference type="Pfam" id="PF25772"/>
    </source>
</evidence>
<dbReference type="AlphaFoldDB" id="A0A199V235"/>
<feature type="region of interest" description="Disordered" evidence="3">
    <location>
        <begin position="1"/>
        <end position="36"/>
    </location>
</feature>
<gene>
    <name evidence="7" type="ORF">ACMD2_11494</name>
</gene>
<feature type="compositionally biased region" description="Basic and acidic residues" evidence="3">
    <location>
        <begin position="1172"/>
        <end position="1201"/>
    </location>
</feature>
<keyword evidence="2" id="KW-0677">Repeat</keyword>
<feature type="compositionally biased region" description="Basic residues" evidence="3">
    <location>
        <begin position="1217"/>
        <end position="1228"/>
    </location>
</feature>
<dbReference type="Pfam" id="PF25772">
    <property type="entry name" value="HEAT_RRP12_N"/>
    <property type="match status" value="1"/>
</dbReference>
<dbReference type="SUPFAM" id="SSF48371">
    <property type="entry name" value="ARM repeat"/>
    <property type="match status" value="1"/>
</dbReference>
<feature type="compositionally biased region" description="Acidic residues" evidence="3">
    <location>
        <begin position="20"/>
        <end position="31"/>
    </location>
</feature>
<evidence type="ECO:0000313" key="8">
    <source>
        <dbReference type="Proteomes" id="UP000092600"/>
    </source>
</evidence>
<dbReference type="InterPro" id="IPR057860">
    <property type="entry name" value="HEAT_RRP12_N"/>
</dbReference>
<feature type="region of interest" description="Disordered" evidence="3">
    <location>
        <begin position="1083"/>
        <end position="1228"/>
    </location>
</feature>
<evidence type="ECO:0000259" key="4">
    <source>
        <dbReference type="Pfam" id="PF08161"/>
    </source>
</evidence>
<comment type="similarity">
    <text evidence="1">Belongs to the RRP12 family.</text>
</comment>
<dbReference type="InterPro" id="IPR057546">
    <property type="entry name" value="HEAT_GCN1"/>
</dbReference>
<dbReference type="InterPro" id="IPR012978">
    <property type="entry name" value="HEAT_RRP12"/>
</dbReference>
<dbReference type="InterPro" id="IPR011989">
    <property type="entry name" value="ARM-like"/>
</dbReference>
<feature type="domain" description="Stalled ribosome sensor GCN1-like HEAT repeats region" evidence="5">
    <location>
        <begin position="904"/>
        <end position="1031"/>
    </location>
</feature>
<evidence type="ECO:0000259" key="5">
    <source>
        <dbReference type="Pfam" id="PF23271"/>
    </source>
</evidence>
<proteinExistence type="inferred from homology"/>
<dbReference type="PANTHER" id="PTHR48412:SF1">
    <property type="entry name" value="ARM REPEAT SUPERFAMILY PROTEIN"/>
    <property type="match status" value="1"/>
</dbReference>
<feature type="domain" description="RRP12 HEAT" evidence="4">
    <location>
        <begin position="404"/>
        <end position="674"/>
    </location>
</feature>
<evidence type="ECO:0000256" key="2">
    <source>
        <dbReference type="ARBA" id="ARBA00022737"/>
    </source>
</evidence>
<evidence type="ECO:0000256" key="3">
    <source>
        <dbReference type="SAM" id="MobiDB-lite"/>
    </source>
</evidence>
<dbReference type="Pfam" id="PF23271">
    <property type="entry name" value="HEAT_GCN1"/>
    <property type="match status" value="1"/>
</dbReference>
<dbReference type="Proteomes" id="UP000092600">
    <property type="component" value="Unassembled WGS sequence"/>
</dbReference>
<dbReference type="EMBL" id="LSRQ01003688">
    <property type="protein sequence ID" value="OAY70940.1"/>
    <property type="molecule type" value="Genomic_DNA"/>
</dbReference>
<comment type="caution">
    <text evidence="7">The sequence shown here is derived from an EMBL/GenBank/DDBJ whole genome shotgun (WGS) entry which is preliminary data.</text>
</comment>
<organism evidence="7 8">
    <name type="scientific">Ananas comosus</name>
    <name type="common">Pineapple</name>
    <name type="synonym">Ananas ananas</name>
    <dbReference type="NCBI Taxonomy" id="4615"/>
    <lineage>
        <taxon>Eukaryota</taxon>
        <taxon>Viridiplantae</taxon>
        <taxon>Streptophyta</taxon>
        <taxon>Embryophyta</taxon>
        <taxon>Tracheophyta</taxon>
        <taxon>Spermatophyta</taxon>
        <taxon>Magnoliopsida</taxon>
        <taxon>Liliopsida</taxon>
        <taxon>Poales</taxon>
        <taxon>Bromeliaceae</taxon>
        <taxon>Bromelioideae</taxon>
        <taxon>Ananas</taxon>
    </lineage>
</organism>
<sequence length="1228" mass="137069">MKRKPEAEPMAISLETHEEREEEEDDGDQETLEGSGDVCGALMGRYAKSSAPQHRHLCASAAAMRAILQEEGLPLTPSAYFAAAITALRDSSSAHDPDAASALAAFLSILLPLLPAPSLPPPKAKDAAFVLAGFLRSSVPGGAATGTVRSIVKSLGFVALLLDFEDWEAVELPLETVLLLSVDRRPKVRRCAQECVEKIFIALKGSDVVKKASLLVLRMFEKYIPQAEKLVSNEFSDASAGNSNPEIAGILYLLNLLGLLVPNLNKKVRMKILSEAYKLLPCRFNMLTRHILKLLEALAEHLEIKYLDSDAENFIFALTSFISSHEKNPMDTTVSALKVLKNSLRKLENRHPGMWMRTLPVTLAAVAGYLRSDVDSSKVVALILKDWISFHSDWRVFVTDTNQSLEETTILSICLVLDKMLSLCDLPSENMLMIISVLFLRLGESSDMFMKEILIKLSQWAMNVNKEKPLLRHIHECIGSAAIAMGPEKILSLVPITFDEEKLTCSNTWLVPILKQYMFGASLQFFMEHILPIAKSIKIACNKAKKVSNQKRLQSFYDDLWSLLPAFCHYPTDTSQNFGSLAKLLTAVLKEDPSLHQTIATALQELVKGNKHLLSGNQDANLVDILPSFSFEIHDVNCRGLPYYYSKRFARKNMKVLASSSMDLIWILIDIFSDSSPEKRGYLKVHNSTITFPDDLSLSPFSLGTLFCSRLWKLFFWNNSALLNECFLISLHSAISFETLRCLFSLIGSADIRSLFLSLLERFSLSGTIGESDNLEGQIPQVEQKEEQTEATETEKEKEKMCLVMELLSIFVEAADKDLISLFFDFIKSSLLDGNDSCQAEAYLALSKILKDHSWFCLAQVDEIMMLLHGLKTTFNSTALKNRLSCFQFLLVHMLKINEEDINTKAFLILNEIILTLKSKKESRKVAYDALLATSHSLKNSQSANRESDLQRLFTMVMGYLSSPSPHIMSGAISALSLLIYNDADFCLAVPNLIPSVLVLLQNKSNEVIKAALGFVKVLVSSLRPDNLKNLQADIITGILPWSSVAIILEILIRKCGFDALDIVVPEKYKGFVRTIAEGRQSKKNPIEAADSEKAPESTGSATKRAKKPDGLKQRPVEAASNRRSWSIKKHKKNGSAMKENNQTRDSKGSRGQSIERASRFNSRIGFKAHLRNKESKNEKKSMNKNEERKRNIRGPRRDKGVNNTLPPPKSNTSFISKKRKRSTSNST</sequence>
<dbReference type="Pfam" id="PF08161">
    <property type="entry name" value="RRP12_HEAT"/>
    <property type="match status" value="1"/>
</dbReference>
<accession>A0A199V235</accession>
<feature type="domain" description="RRP12 N-terminal HEAT" evidence="6">
    <location>
        <begin position="27"/>
        <end position="303"/>
    </location>
</feature>
<reference evidence="7 8" key="1">
    <citation type="journal article" date="2016" name="DNA Res.">
        <title>The draft genome of MD-2 pineapple using hybrid error correction of long reads.</title>
        <authorList>
            <person name="Redwan R.M."/>
            <person name="Saidin A."/>
            <person name="Kumar S.V."/>
        </authorList>
    </citation>
    <scope>NUCLEOTIDE SEQUENCE [LARGE SCALE GENOMIC DNA]</scope>
    <source>
        <strain evidence="8">cv. MD2</strain>
        <tissue evidence="7">Leaf</tissue>
    </source>
</reference>
<dbReference type="Gene3D" id="1.25.10.10">
    <property type="entry name" value="Leucine-rich Repeat Variant"/>
    <property type="match status" value="1"/>
</dbReference>
<dbReference type="PANTHER" id="PTHR48412">
    <property type="entry name" value="ARM REPEAT SUPERFAMILY PROTEIN"/>
    <property type="match status" value="1"/>
</dbReference>
<protein>
    <submittedName>
        <fullName evidence="7">RRP12-like protein</fullName>
    </submittedName>
</protein>
<name>A0A199V235_ANACO</name>
<dbReference type="STRING" id="4615.A0A199V235"/>
<evidence type="ECO:0000313" key="7">
    <source>
        <dbReference type="EMBL" id="OAY70940.1"/>
    </source>
</evidence>
<dbReference type="InterPro" id="IPR016024">
    <property type="entry name" value="ARM-type_fold"/>
</dbReference>
<evidence type="ECO:0000256" key="1">
    <source>
        <dbReference type="ARBA" id="ARBA00007690"/>
    </source>
</evidence>